<organism evidence="2 3">
    <name type="scientific">Euplotes crassus</name>
    <dbReference type="NCBI Taxonomy" id="5936"/>
    <lineage>
        <taxon>Eukaryota</taxon>
        <taxon>Sar</taxon>
        <taxon>Alveolata</taxon>
        <taxon>Ciliophora</taxon>
        <taxon>Intramacronucleata</taxon>
        <taxon>Spirotrichea</taxon>
        <taxon>Hypotrichia</taxon>
        <taxon>Euplotida</taxon>
        <taxon>Euplotidae</taxon>
        <taxon>Moneuplotes</taxon>
    </lineage>
</organism>
<evidence type="ECO:0000256" key="1">
    <source>
        <dbReference type="SAM" id="MobiDB-lite"/>
    </source>
</evidence>
<dbReference type="InterPro" id="IPR010736">
    <property type="entry name" value="SHIPPO-rpt"/>
</dbReference>
<comment type="caution">
    <text evidence="2">The sequence shown here is derived from an EMBL/GenBank/DDBJ whole genome shotgun (WGS) entry which is preliminary data.</text>
</comment>
<reference evidence="2" key="1">
    <citation type="submission" date="2023-07" db="EMBL/GenBank/DDBJ databases">
        <authorList>
            <consortium name="AG Swart"/>
            <person name="Singh M."/>
            <person name="Singh A."/>
            <person name="Seah K."/>
            <person name="Emmerich C."/>
        </authorList>
    </citation>
    <scope>NUCLEOTIDE SEQUENCE</scope>
    <source>
        <strain evidence="2">DP1</strain>
    </source>
</reference>
<dbReference type="PANTHER" id="PTHR21580">
    <property type="entry name" value="SHIPPO-1-RELATED"/>
    <property type="match status" value="1"/>
</dbReference>
<gene>
    <name evidence="2" type="ORF">ECRASSUSDP1_LOCUS17342</name>
</gene>
<feature type="region of interest" description="Disordered" evidence="1">
    <location>
        <begin position="111"/>
        <end position="143"/>
    </location>
</feature>
<feature type="region of interest" description="Disordered" evidence="1">
    <location>
        <begin position="198"/>
        <end position="217"/>
    </location>
</feature>
<dbReference type="InterPro" id="IPR051291">
    <property type="entry name" value="CIMAP"/>
</dbReference>
<accession>A0AAD1XNQ0</accession>
<dbReference type="Pfam" id="PF07004">
    <property type="entry name" value="SHIPPO-rpt"/>
    <property type="match status" value="4"/>
</dbReference>
<feature type="region of interest" description="Disordered" evidence="1">
    <location>
        <begin position="1"/>
        <end position="23"/>
    </location>
</feature>
<dbReference type="Proteomes" id="UP001295684">
    <property type="component" value="Unassembled WGS sequence"/>
</dbReference>
<dbReference type="PANTHER" id="PTHR21580:SF28">
    <property type="entry name" value="BOREALIN N-TERMINAL DOMAIN-CONTAINING PROTEIN-RELATED"/>
    <property type="match status" value="1"/>
</dbReference>
<dbReference type="AlphaFoldDB" id="A0AAD1XNQ0"/>
<keyword evidence="3" id="KW-1185">Reference proteome</keyword>
<proteinExistence type="predicted"/>
<sequence length="289" mass="31889">MSAIPISTSLASTNPINKSPSKQMYSFSKSDRFFKPQKGQCQEIGYILPSTFTKRSASFGLGSKLDEKFGKSFVPPPGAYNTIHSDFSRLNPHLPSFSFGAGRGAFEKTSVRNTKAKDNPGPGQYSIPSTFTPNTKDKSYSLKGRGKSMQDLMIMKKKELPGPGQYSPKTTMNKDGIYRVSSMKNTAAMSFKPSDRFKTVRSSLPGPGHYKTPSSINSKGKHFLSNIKSTGVGMFGYGRRDNELLKHSSTPGPGWYDLPSELGYNEKNLINLAASKLRKKRKKNPKTTR</sequence>
<evidence type="ECO:0000313" key="3">
    <source>
        <dbReference type="Proteomes" id="UP001295684"/>
    </source>
</evidence>
<name>A0AAD1XNQ0_EUPCR</name>
<dbReference type="EMBL" id="CAMPGE010017500">
    <property type="protein sequence ID" value="CAI2375974.1"/>
    <property type="molecule type" value="Genomic_DNA"/>
</dbReference>
<evidence type="ECO:0000313" key="2">
    <source>
        <dbReference type="EMBL" id="CAI2375974.1"/>
    </source>
</evidence>
<protein>
    <submittedName>
        <fullName evidence="2">Uncharacterized protein</fullName>
    </submittedName>
</protein>